<gene>
    <name evidence="16 17" type="primary">ftsW</name>
    <name evidence="17" type="ORF">D9V73_01020</name>
</gene>
<dbReference type="GO" id="GO:0008955">
    <property type="term" value="F:peptidoglycan glycosyltransferase activity"/>
    <property type="evidence" value="ECO:0007669"/>
    <property type="project" value="UniProtKB-UniRule"/>
</dbReference>
<evidence type="ECO:0000256" key="7">
    <source>
        <dbReference type="ARBA" id="ARBA00022692"/>
    </source>
</evidence>
<protein>
    <recommendedName>
        <fullName evidence="16">Probable peptidoglycan glycosyltransferase FtsW</fullName>
        <shortName evidence="16">PGT</shortName>
        <ecNumber evidence="16">2.4.99.28</ecNumber>
    </recommendedName>
    <alternativeName>
        <fullName evidence="16">Cell division protein FtsW</fullName>
    </alternativeName>
    <alternativeName>
        <fullName evidence="16">Cell wall polymerase</fullName>
    </alternativeName>
    <alternativeName>
        <fullName evidence="16">Peptidoglycan polymerase</fullName>
        <shortName evidence="16">PG polymerase</shortName>
    </alternativeName>
</protein>
<dbReference type="GO" id="GO:0032153">
    <property type="term" value="C:cell division site"/>
    <property type="evidence" value="ECO:0007669"/>
    <property type="project" value="UniProtKB-UniRule"/>
</dbReference>
<dbReference type="OrthoDB" id="9768187at2"/>
<evidence type="ECO:0000256" key="3">
    <source>
        <dbReference type="ARBA" id="ARBA00022475"/>
    </source>
</evidence>
<dbReference type="NCBIfam" id="NF008042">
    <property type="entry name" value="PRK10774.1"/>
    <property type="match status" value="1"/>
</dbReference>
<comment type="catalytic activity">
    <reaction evidence="15 16">
        <text>[GlcNAc-(1-&gt;4)-Mur2Ac(oyl-L-Ala-gamma-D-Glu-L-Lys-D-Ala-D-Ala)](n)-di-trans,octa-cis-undecaprenyl diphosphate + beta-D-GlcNAc-(1-&gt;4)-Mur2Ac(oyl-L-Ala-gamma-D-Glu-L-Lys-D-Ala-D-Ala)-di-trans,octa-cis-undecaprenyl diphosphate = [GlcNAc-(1-&gt;4)-Mur2Ac(oyl-L-Ala-gamma-D-Glu-L-Lys-D-Ala-D-Ala)](n+1)-di-trans,octa-cis-undecaprenyl diphosphate + di-trans,octa-cis-undecaprenyl diphosphate + H(+)</text>
        <dbReference type="Rhea" id="RHEA:23708"/>
        <dbReference type="Rhea" id="RHEA-COMP:9602"/>
        <dbReference type="Rhea" id="RHEA-COMP:9603"/>
        <dbReference type="ChEBI" id="CHEBI:15378"/>
        <dbReference type="ChEBI" id="CHEBI:58405"/>
        <dbReference type="ChEBI" id="CHEBI:60033"/>
        <dbReference type="ChEBI" id="CHEBI:78435"/>
        <dbReference type="EC" id="2.4.99.28"/>
    </reaction>
</comment>
<keyword evidence="8 16" id="KW-0133">Cell shape</keyword>
<evidence type="ECO:0000313" key="17">
    <source>
        <dbReference type="EMBL" id="QCI23234.1"/>
    </source>
</evidence>
<evidence type="ECO:0000256" key="10">
    <source>
        <dbReference type="ARBA" id="ARBA00022989"/>
    </source>
</evidence>
<keyword evidence="6 16" id="KW-0808">Transferase</keyword>
<comment type="similarity">
    <text evidence="14 16">Belongs to the SEDS family. FtsW subfamily.</text>
</comment>
<dbReference type="NCBIfam" id="TIGR02614">
    <property type="entry name" value="ftsW"/>
    <property type="match status" value="1"/>
</dbReference>
<keyword evidence="11 16" id="KW-0472">Membrane</keyword>
<dbReference type="InterPro" id="IPR001182">
    <property type="entry name" value="FtsW/RodA"/>
</dbReference>
<evidence type="ECO:0000256" key="2">
    <source>
        <dbReference type="ARBA" id="ARBA00004752"/>
    </source>
</evidence>
<dbReference type="UniPathway" id="UPA00219"/>
<name>A0A4D6YB49_BUCMH</name>
<dbReference type="PANTHER" id="PTHR30474:SF2">
    <property type="entry name" value="PEPTIDOGLYCAN GLYCOSYLTRANSFERASE FTSW-RELATED"/>
    <property type="match status" value="1"/>
</dbReference>
<comment type="function">
    <text evidence="16">Peptidoglycan polymerase that is essential for cell division.</text>
</comment>
<evidence type="ECO:0000256" key="12">
    <source>
        <dbReference type="ARBA" id="ARBA00023306"/>
    </source>
</evidence>
<dbReference type="GO" id="GO:0043093">
    <property type="term" value="P:FtsZ-dependent cytokinesis"/>
    <property type="evidence" value="ECO:0007669"/>
    <property type="project" value="UniProtKB-UniRule"/>
</dbReference>
<reference evidence="17 18" key="1">
    <citation type="submission" date="2018-10" db="EMBL/GenBank/DDBJ databases">
        <title>Comparative functional genomics of the obligate endosymbiont Buchnera aphidicola.</title>
        <authorList>
            <person name="Chong R.A."/>
        </authorList>
    </citation>
    <scope>NUCLEOTIDE SEQUENCE [LARGE SCALE GENOMIC DNA]</scope>
    <source>
        <strain evidence="17 18">Mrh</strain>
    </source>
</reference>
<dbReference type="InterPro" id="IPR018365">
    <property type="entry name" value="Cell_cycle_FtsW-rel_CS"/>
</dbReference>
<feature type="transmembrane region" description="Helical" evidence="16">
    <location>
        <begin position="299"/>
        <end position="324"/>
    </location>
</feature>
<dbReference type="EMBL" id="CP033004">
    <property type="protein sequence ID" value="QCI23234.1"/>
    <property type="molecule type" value="Genomic_DNA"/>
</dbReference>
<evidence type="ECO:0000256" key="11">
    <source>
        <dbReference type="ARBA" id="ARBA00023136"/>
    </source>
</evidence>
<comment type="subcellular location">
    <subcellularLocation>
        <location evidence="16">Cell inner membrane</location>
        <topology evidence="16">Multi-pass membrane protein</topology>
    </subcellularLocation>
    <subcellularLocation>
        <location evidence="1">Cell membrane</location>
        <topology evidence="1">Multi-pass membrane protein</topology>
    </subcellularLocation>
    <text evidence="16">Localizes to the division septum.</text>
</comment>
<evidence type="ECO:0000313" key="18">
    <source>
        <dbReference type="Proteomes" id="UP000298566"/>
    </source>
</evidence>
<evidence type="ECO:0000256" key="8">
    <source>
        <dbReference type="ARBA" id="ARBA00022960"/>
    </source>
</evidence>
<dbReference type="PROSITE" id="PS00428">
    <property type="entry name" value="FTSW_RODA_SPOVE"/>
    <property type="match status" value="1"/>
</dbReference>
<feature type="transmembrane region" description="Helical" evidence="16">
    <location>
        <begin position="74"/>
        <end position="92"/>
    </location>
</feature>
<keyword evidence="9 16" id="KW-0573">Peptidoglycan synthesis</keyword>
<accession>A0A4D6YB49</accession>
<dbReference type="PANTHER" id="PTHR30474">
    <property type="entry name" value="CELL CYCLE PROTEIN"/>
    <property type="match status" value="1"/>
</dbReference>
<dbReference type="GO" id="GO:0015648">
    <property type="term" value="F:lipid-linked peptidoglycan transporter activity"/>
    <property type="evidence" value="ECO:0007669"/>
    <property type="project" value="TreeGrafter"/>
</dbReference>
<dbReference type="Proteomes" id="UP000298566">
    <property type="component" value="Chromosome"/>
</dbReference>
<dbReference type="InterPro" id="IPR013437">
    <property type="entry name" value="FtsW"/>
</dbReference>
<feature type="transmembrane region" description="Helical" evidence="16">
    <location>
        <begin position="267"/>
        <end position="287"/>
    </location>
</feature>
<dbReference type="HAMAP" id="MF_00913">
    <property type="entry name" value="PGT_FtsW_proteobact"/>
    <property type="match status" value="1"/>
</dbReference>
<comment type="pathway">
    <text evidence="2 16">Cell wall biogenesis; peptidoglycan biosynthesis.</text>
</comment>
<dbReference type="GO" id="GO:0009252">
    <property type="term" value="P:peptidoglycan biosynthetic process"/>
    <property type="evidence" value="ECO:0007669"/>
    <property type="project" value="UniProtKB-UniRule"/>
</dbReference>
<feature type="transmembrane region" description="Helical" evidence="16">
    <location>
        <begin position="132"/>
        <end position="152"/>
    </location>
</feature>
<keyword evidence="10 16" id="KW-1133">Transmembrane helix</keyword>
<keyword evidence="7 16" id="KW-0812">Transmembrane</keyword>
<organism evidence="17 18">
    <name type="scientific">Buchnera aphidicola subsp. Melaphis rhois</name>
    <dbReference type="NCBI Taxonomy" id="118103"/>
    <lineage>
        <taxon>Bacteria</taxon>
        <taxon>Pseudomonadati</taxon>
        <taxon>Pseudomonadota</taxon>
        <taxon>Gammaproteobacteria</taxon>
        <taxon>Enterobacterales</taxon>
        <taxon>Erwiniaceae</taxon>
        <taxon>Buchnera</taxon>
    </lineage>
</organism>
<feature type="transmembrane region" description="Helical" evidence="16">
    <location>
        <begin position="7"/>
        <end position="26"/>
    </location>
</feature>
<evidence type="ECO:0000256" key="13">
    <source>
        <dbReference type="ARBA" id="ARBA00023316"/>
    </source>
</evidence>
<proteinExistence type="inferred from homology"/>
<evidence type="ECO:0000256" key="14">
    <source>
        <dbReference type="ARBA" id="ARBA00038053"/>
    </source>
</evidence>
<feature type="transmembrane region" description="Helical" evidence="16">
    <location>
        <begin position="158"/>
        <end position="175"/>
    </location>
</feature>
<keyword evidence="4 16" id="KW-0132">Cell division</keyword>
<dbReference type="GO" id="GO:0071555">
    <property type="term" value="P:cell wall organization"/>
    <property type="evidence" value="ECO:0007669"/>
    <property type="project" value="UniProtKB-KW"/>
</dbReference>
<evidence type="ECO:0000256" key="16">
    <source>
        <dbReference type="HAMAP-Rule" id="MF_00913"/>
    </source>
</evidence>
<dbReference type="AlphaFoldDB" id="A0A4D6YB49"/>
<evidence type="ECO:0000256" key="15">
    <source>
        <dbReference type="ARBA" id="ARBA00049902"/>
    </source>
</evidence>
<keyword evidence="5 16" id="KW-0328">Glycosyltransferase</keyword>
<keyword evidence="16" id="KW-0997">Cell inner membrane</keyword>
<feature type="transmembrane region" description="Helical" evidence="16">
    <location>
        <begin position="98"/>
        <end position="120"/>
    </location>
</feature>
<feature type="transmembrane region" description="Helical" evidence="16">
    <location>
        <begin position="46"/>
        <end position="67"/>
    </location>
</feature>
<keyword evidence="12 16" id="KW-0131">Cell cycle</keyword>
<dbReference type="Pfam" id="PF01098">
    <property type="entry name" value="FTSW_RODA_SPOVE"/>
    <property type="match status" value="1"/>
</dbReference>
<dbReference type="EC" id="2.4.99.28" evidence="16"/>
<dbReference type="GO" id="GO:0008360">
    <property type="term" value="P:regulation of cell shape"/>
    <property type="evidence" value="ECO:0007669"/>
    <property type="project" value="UniProtKB-KW"/>
</dbReference>
<sequence>MKLYDSTLVWCTIILILIGLTMVTSASMPIANHIHKDLFFFTKKEIVYLILTLFLVNIVLQIPIFFWNNHSIKILLISIIMLLLVMIIGIPINGSSRWIKIGLIHIQPAELSKLTLLCYLSRYLSRKHHEVINSFFGFIKPIGIVCIISILLLIEPDLGTVAIYFITTLSLLFISGVQIWKFIPIIFLGIIITTILIMITPYRSERILSFLNPWNDPFGKGYQLTQSLMALGRGNVFGVGLGQSIQKLEYLPEAHTDFIFSIIGEELGYLGISIILSMIFFIVFRALNISRNALNNNDIFSGYLAHSIGVWIASQTLINVSTAIGILPTKGLTLPLLSYGGSSLIVISLSIAILLRIDFETRIKINFYQDFK</sequence>
<dbReference type="GO" id="GO:0005886">
    <property type="term" value="C:plasma membrane"/>
    <property type="evidence" value="ECO:0007669"/>
    <property type="project" value="UniProtKB-SubCell"/>
</dbReference>
<evidence type="ECO:0000256" key="1">
    <source>
        <dbReference type="ARBA" id="ARBA00004651"/>
    </source>
</evidence>
<evidence type="ECO:0000256" key="4">
    <source>
        <dbReference type="ARBA" id="ARBA00022618"/>
    </source>
</evidence>
<feature type="transmembrane region" description="Helical" evidence="16">
    <location>
        <begin position="182"/>
        <end position="202"/>
    </location>
</feature>
<keyword evidence="3 16" id="KW-1003">Cell membrane</keyword>
<evidence type="ECO:0000256" key="9">
    <source>
        <dbReference type="ARBA" id="ARBA00022984"/>
    </source>
</evidence>
<keyword evidence="13 16" id="KW-0961">Cell wall biogenesis/degradation</keyword>
<feature type="transmembrane region" description="Helical" evidence="16">
    <location>
        <begin position="336"/>
        <end position="355"/>
    </location>
</feature>
<evidence type="ECO:0000256" key="5">
    <source>
        <dbReference type="ARBA" id="ARBA00022676"/>
    </source>
</evidence>
<evidence type="ECO:0000256" key="6">
    <source>
        <dbReference type="ARBA" id="ARBA00022679"/>
    </source>
</evidence>